<keyword evidence="2" id="KW-1185">Reference proteome</keyword>
<dbReference type="EMBL" id="CAJVPT010025703">
    <property type="protein sequence ID" value="CAG8676132.1"/>
    <property type="molecule type" value="Genomic_DNA"/>
</dbReference>
<evidence type="ECO:0000313" key="1">
    <source>
        <dbReference type="EMBL" id="CAG8676132.1"/>
    </source>
</evidence>
<feature type="non-terminal residue" evidence="1">
    <location>
        <position position="134"/>
    </location>
</feature>
<proteinExistence type="predicted"/>
<dbReference type="Proteomes" id="UP000789525">
    <property type="component" value="Unassembled WGS sequence"/>
</dbReference>
<reference evidence="1" key="1">
    <citation type="submission" date="2021-06" db="EMBL/GenBank/DDBJ databases">
        <authorList>
            <person name="Kallberg Y."/>
            <person name="Tangrot J."/>
            <person name="Rosling A."/>
        </authorList>
    </citation>
    <scope>NUCLEOTIDE SEQUENCE</scope>
    <source>
        <strain evidence="1">CL356</strain>
    </source>
</reference>
<sequence>MKAPTRGYLLQDNGFSDAEYGPKESDNRGMLARCGIDAKAHRDGSEGWQEAVPSADQSKLTPRGGTQTNFSLRSRIHDPILFFKKKYLTLSAAAANYGQNEQTTMTIELKATQSKVHAVTAFQADRAELTRLFA</sequence>
<comment type="caution">
    <text evidence="1">The sequence shown here is derived from an EMBL/GenBank/DDBJ whole genome shotgun (WGS) entry which is preliminary data.</text>
</comment>
<gene>
    <name evidence="1" type="ORF">ACOLOM_LOCUS9142</name>
</gene>
<evidence type="ECO:0000313" key="2">
    <source>
        <dbReference type="Proteomes" id="UP000789525"/>
    </source>
</evidence>
<protein>
    <submittedName>
        <fullName evidence="1">2798_t:CDS:1</fullName>
    </submittedName>
</protein>
<accession>A0ACA9NTG3</accession>
<organism evidence="1 2">
    <name type="scientific">Acaulospora colombiana</name>
    <dbReference type="NCBI Taxonomy" id="27376"/>
    <lineage>
        <taxon>Eukaryota</taxon>
        <taxon>Fungi</taxon>
        <taxon>Fungi incertae sedis</taxon>
        <taxon>Mucoromycota</taxon>
        <taxon>Glomeromycotina</taxon>
        <taxon>Glomeromycetes</taxon>
        <taxon>Diversisporales</taxon>
        <taxon>Acaulosporaceae</taxon>
        <taxon>Acaulospora</taxon>
    </lineage>
</organism>
<name>A0ACA9NTG3_9GLOM</name>